<evidence type="ECO:0000256" key="7">
    <source>
        <dbReference type="ARBA" id="ARBA00023004"/>
    </source>
</evidence>
<dbReference type="PANTHER" id="PTHR43557">
    <property type="entry name" value="APOPTOSIS-INDUCING FACTOR 1"/>
    <property type="match status" value="1"/>
</dbReference>
<gene>
    <name evidence="10" type="ORF">P8627_09040</name>
</gene>
<dbReference type="InterPro" id="IPR036922">
    <property type="entry name" value="Rieske_2Fe-2S_sf"/>
</dbReference>
<dbReference type="Pfam" id="PF07992">
    <property type="entry name" value="Pyr_redox_2"/>
    <property type="match status" value="1"/>
</dbReference>
<protein>
    <submittedName>
        <fullName evidence="10">FAD-dependent oxidoreductase</fullName>
    </submittedName>
</protein>
<evidence type="ECO:0000256" key="4">
    <source>
        <dbReference type="ARBA" id="ARBA00022723"/>
    </source>
</evidence>
<sequence length="501" mass="51767">MPQITLALSDIPEGVPHKPEDADVILIRAGDSVTALGHLCPHYGLPLAKGVIRDGALICPFHHACFDARTGRQAQPPGHGDLSRFAVTVADGRVTVELPADAVPHAPPAHGGQGLDTRRVVLAGAGAAAEECALRLRESGFEGVIEMIAPGTLPPYDRTMLSKAALAGKKGAADLVLTDAEGLAARDIARIDGRIAKVEPGRVTLADGGTHAFDRLLVAPGGEPIRPDLPGIDLAGIHTLRSVEEAEALSEAAGAAKRVALIGGGFIGMEGALTLAKRGCDVTVVMREDVPLERVLGTRVGRAIMAEHEDAGVRFVAGAEVEGFDGDGAVSAIRLKGGAPVEADLVVLAMGVKPATGAIEGLPLEKDGGVRVAEDLSVPGLDGVFVAGDCAHAPTPFGAARIEHWRVARQHGARVARGIAGGTAGLADIPFFWTALARQYRYLGHAEDWDEILFDGAPEDGPFLARYVKDGQVMAALTAGRDADLAALHLRMAAASGPVPA</sequence>
<feature type="domain" description="Rieske" evidence="9">
    <location>
        <begin position="3"/>
        <end position="96"/>
    </location>
</feature>
<dbReference type="SUPFAM" id="SSF55424">
    <property type="entry name" value="FAD/NAD-linked reductases, dimerisation (C-terminal) domain"/>
    <property type="match status" value="1"/>
</dbReference>
<proteinExistence type="predicted"/>
<dbReference type="Proteomes" id="UP001243420">
    <property type="component" value="Chromosome"/>
</dbReference>
<dbReference type="SUPFAM" id="SSF50022">
    <property type="entry name" value="ISP domain"/>
    <property type="match status" value="1"/>
</dbReference>
<evidence type="ECO:0000256" key="1">
    <source>
        <dbReference type="ARBA" id="ARBA00001974"/>
    </source>
</evidence>
<dbReference type="PANTHER" id="PTHR43557:SF2">
    <property type="entry name" value="RIESKE DOMAIN-CONTAINING PROTEIN-RELATED"/>
    <property type="match status" value="1"/>
</dbReference>
<evidence type="ECO:0000256" key="5">
    <source>
        <dbReference type="ARBA" id="ARBA00022827"/>
    </source>
</evidence>
<keyword evidence="3" id="KW-0001">2Fe-2S</keyword>
<dbReference type="Pfam" id="PF00355">
    <property type="entry name" value="Rieske"/>
    <property type="match status" value="1"/>
</dbReference>
<keyword evidence="11" id="KW-1185">Reference proteome</keyword>
<dbReference type="RefSeq" id="WP_279963775.1">
    <property type="nucleotide sequence ID" value="NZ_CP122537.1"/>
</dbReference>
<dbReference type="InterPro" id="IPR017941">
    <property type="entry name" value="Rieske_2Fe-2S"/>
</dbReference>
<evidence type="ECO:0000259" key="9">
    <source>
        <dbReference type="PROSITE" id="PS51296"/>
    </source>
</evidence>
<keyword evidence="7" id="KW-0408">Iron</keyword>
<keyword evidence="2" id="KW-0285">Flavoprotein</keyword>
<keyword evidence="4" id="KW-0479">Metal-binding</keyword>
<dbReference type="Gene3D" id="3.50.50.60">
    <property type="entry name" value="FAD/NAD(P)-binding domain"/>
    <property type="match status" value="2"/>
</dbReference>
<evidence type="ECO:0000313" key="10">
    <source>
        <dbReference type="EMBL" id="WGH77201.1"/>
    </source>
</evidence>
<comment type="cofactor">
    <cofactor evidence="1">
        <name>FAD</name>
        <dbReference type="ChEBI" id="CHEBI:57692"/>
    </cofactor>
</comment>
<dbReference type="PRINTS" id="PR00368">
    <property type="entry name" value="FADPNR"/>
</dbReference>
<dbReference type="Gene3D" id="2.102.10.10">
    <property type="entry name" value="Rieske [2Fe-2S] iron-sulphur domain"/>
    <property type="match status" value="1"/>
</dbReference>
<dbReference type="InterPro" id="IPR023753">
    <property type="entry name" value="FAD/NAD-binding_dom"/>
</dbReference>
<evidence type="ECO:0000256" key="3">
    <source>
        <dbReference type="ARBA" id="ARBA00022714"/>
    </source>
</evidence>
<dbReference type="InterPro" id="IPR036188">
    <property type="entry name" value="FAD/NAD-bd_sf"/>
</dbReference>
<evidence type="ECO:0000256" key="6">
    <source>
        <dbReference type="ARBA" id="ARBA00023002"/>
    </source>
</evidence>
<dbReference type="PRINTS" id="PR00411">
    <property type="entry name" value="PNDRDTASEI"/>
</dbReference>
<keyword evidence="8" id="KW-0411">Iron-sulfur</keyword>
<reference evidence="10 11" key="1">
    <citation type="submission" date="2023-04" db="EMBL/GenBank/DDBJ databases">
        <title>Jannaschia ovalis sp. nov., a marine bacterium isolated from sea tidal flat.</title>
        <authorList>
            <person name="Kwon D.Y."/>
            <person name="Kim J.-J."/>
        </authorList>
    </citation>
    <scope>NUCLEOTIDE SEQUENCE [LARGE SCALE GENOMIC DNA]</scope>
    <source>
        <strain evidence="10 11">GRR-S6-38</strain>
    </source>
</reference>
<keyword evidence="6" id="KW-0560">Oxidoreductase</keyword>
<evidence type="ECO:0000313" key="11">
    <source>
        <dbReference type="Proteomes" id="UP001243420"/>
    </source>
</evidence>
<evidence type="ECO:0000256" key="8">
    <source>
        <dbReference type="ARBA" id="ARBA00023014"/>
    </source>
</evidence>
<dbReference type="EMBL" id="CP122537">
    <property type="protein sequence ID" value="WGH77201.1"/>
    <property type="molecule type" value="Genomic_DNA"/>
</dbReference>
<dbReference type="InterPro" id="IPR016156">
    <property type="entry name" value="FAD/NAD-linked_Rdtase_dimer_sf"/>
</dbReference>
<dbReference type="InterPro" id="IPR050446">
    <property type="entry name" value="FAD-oxidoreductase/Apoptosis"/>
</dbReference>
<keyword evidence="5" id="KW-0274">FAD</keyword>
<organism evidence="10 11">
    <name type="scientific">Jannaschia ovalis</name>
    <dbReference type="NCBI Taxonomy" id="3038773"/>
    <lineage>
        <taxon>Bacteria</taxon>
        <taxon>Pseudomonadati</taxon>
        <taxon>Pseudomonadota</taxon>
        <taxon>Alphaproteobacteria</taxon>
        <taxon>Rhodobacterales</taxon>
        <taxon>Roseobacteraceae</taxon>
        <taxon>Jannaschia</taxon>
    </lineage>
</organism>
<dbReference type="Gene3D" id="3.30.390.30">
    <property type="match status" value="1"/>
</dbReference>
<accession>A0ABY8L748</accession>
<name>A0ABY8L748_9RHOB</name>
<dbReference type="PROSITE" id="PS51296">
    <property type="entry name" value="RIESKE"/>
    <property type="match status" value="1"/>
</dbReference>
<dbReference type="SUPFAM" id="SSF51905">
    <property type="entry name" value="FAD/NAD(P)-binding domain"/>
    <property type="match status" value="2"/>
</dbReference>
<evidence type="ECO:0000256" key="2">
    <source>
        <dbReference type="ARBA" id="ARBA00022630"/>
    </source>
</evidence>